<dbReference type="PANTHER" id="PTHR47480:SF1">
    <property type="entry name" value="EG45-LIKE DOMAIN CONTAINING PROTEIN 1"/>
    <property type="match status" value="1"/>
</dbReference>
<feature type="chain" id="PRO_5022143834" evidence="1">
    <location>
        <begin position="20"/>
        <end position="130"/>
    </location>
</feature>
<feature type="signal peptide" evidence="1">
    <location>
        <begin position="1"/>
        <end position="19"/>
    </location>
</feature>
<dbReference type="AlphaFoldDB" id="A0A513ZS84"/>
<evidence type="ECO:0000313" key="3">
    <source>
        <dbReference type="EMBL" id="QDH43452.1"/>
    </source>
</evidence>
<dbReference type="InterPro" id="IPR036908">
    <property type="entry name" value="RlpA-like_sf"/>
</dbReference>
<evidence type="ECO:0000256" key="1">
    <source>
        <dbReference type="SAM" id="SignalP"/>
    </source>
</evidence>
<dbReference type="InterPro" id="IPR007112">
    <property type="entry name" value="Expansin/allergen_DPBB_dom"/>
</dbReference>
<dbReference type="PANTHER" id="PTHR47480">
    <property type="entry name" value="EG45-LIKE DOMAIN CONTAINING PROTEIN"/>
    <property type="match status" value="1"/>
</dbReference>
<feature type="domain" description="Expansin-like EG45" evidence="2">
    <location>
        <begin position="16"/>
        <end position="125"/>
    </location>
</feature>
<sequence length="130" mass="13705">MKVTTALIALSSFAHLGLCEVGVVTSYKPPYLPTKCFGSDQTQFPPGNLFAAAGPALWYNGAACGRHYELRCLNTIHGVGKCLPGSVNVRIVEGRLGNRSPVLSLSQDAAKLIYTGGGTFKAEYKDAIGA</sequence>
<accession>A0A513ZS84</accession>
<evidence type="ECO:0000259" key="2">
    <source>
        <dbReference type="PROSITE" id="PS50842"/>
    </source>
</evidence>
<name>A0A513ZS84_VENIN</name>
<organism evidence="3">
    <name type="scientific">Venturia inaequalis</name>
    <name type="common">Apple scab fungus</name>
    <dbReference type="NCBI Taxonomy" id="5025"/>
    <lineage>
        <taxon>Eukaryota</taxon>
        <taxon>Fungi</taxon>
        <taxon>Dikarya</taxon>
        <taxon>Ascomycota</taxon>
        <taxon>Pezizomycotina</taxon>
        <taxon>Dothideomycetes</taxon>
        <taxon>Pleosporomycetidae</taxon>
        <taxon>Venturiales</taxon>
        <taxon>Venturiaceae</taxon>
        <taxon>Venturia</taxon>
    </lineage>
</organism>
<dbReference type="Pfam" id="PF03330">
    <property type="entry name" value="DPBB_1"/>
    <property type="match status" value="1"/>
</dbReference>
<proteinExistence type="predicted"/>
<reference evidence="3" key="1">
    <citation type="submission" date="2018-12" db="EMBL/GenBank/DDBJ databases">
        <title>Characterisation of an expanded family of plant natriuretic peptide-like proteins in the apple and pear scab pathogens.</title>
        <authorList>
            <person name="Wheeler J."/>
            <person name="Jones D.A."/>
            <person name="Kastner P."/>
            <person name="Taranto A.P."/>
            <person name="Cooke I.R."/>
            <person name="Boshoven J.C."/>
            <person name="Shiller J.B."/>
            <person name="Mesarich C.H."/>
            <person name="Thomma B.P.H.J."/>
            <person name="Deng C.H."/>
            <person name="Bowen J.K."/>
            <person name="Plummer K.M."/>
        </authorList>
    </citation>
    <scope>NUCLEOTIDE SEQUENCE</scope>
    <source>
        <strain evidence="3">MHN120</strain>
    </source>
</reference>
<keyword evidence="1" id="KW-0732">Signal</keyword>
<gene>
    <name evidence="3" type="primary">PNPL-8</name>
</gene>
<dbReference type="CDD" id="cd22269">
    <property type="entry name" value="DPBB_EG45-like"/>
    <property type="match status" value="1"/>
</dbReference>
<dbReference type="InterPro" id="IPR009009">
    <property type="entry name" value="RlpA-like_DPBB"/>
</dbReference>
<protein>
    <submittedName>
        <fullName evidence="3">Plant natriuretic peptide-like 8</fullName>
    </submittedName>
</protein>
<dbReference type="PROSITE" id="PS50842">
    <property type="entry name" value="EXPANSIN_EG45"/>
    <property type="match status" value="1"/>
</dbReference>
<dbReference type="EMBL" id="MK287872">
    <property type="protein sequence ID" value="QDH43452.1"/>
    <property type="molecule type" value="Genomic_DNA"/>
</dbReference>
<dbReference type="SUPFAM" id="SSF50685">
    <property type="entry name" value="Barwin-like endoglucanases"/>
    <property type="match status" value="1"/>
</dbReference>
<dbReference type="Gene3D" id="2.40.40.10">
    <property type="entry name" value="RlpA-like domain"/>
    <property type="match status" value="1"/>
</dbReference>